<keyword evidence="2" id="KW-1185">Reference proteome</keyword>
<name>A0ACB8T6F2_9AGAM</name>
<comment type="caution">
    <text evidence="1">The sequence shown here is derived from an EMBL/GenBank/DDBJ whole genome shotgun (WGS) entry which is preliminary data.</text>
</comment>
<evidence type="ECO:0000313" key="2">
    <source>
        <dbReference type="Proteomes" id="UP000814140"/>
    </source>
</evidence>
<gene>
    <name evidence="1" type="ORF">BV25DRAFT_329160</name>
</gene>
<reference evidence="1" key="1">
    <citation type="submission" date="2021-03" db="EMBL/GenBank/DDBJ databases">
        <authorList>
            <consortium name="DOE Joint Genome Institute"/>
            <person name="Ahrendt S."/>
            <person name="Looney B.P."/>
            <person name="Miyauchi S."/>
            <person name="Morin E."/>
            <person name="Drula E."/>
            <person name="Courty P.E."/>
            <person name="Chicoki N."/>
            <person name="Fauchery L."/>
            <person name="Kohler A."/>
            <person name="Kuo A."/>
            <person name="Labutti K."/>
            <person name="Pangilinan J."/>
            <person name="Lipzen A."/>
            <person name="Riley R."/>
            <person name="Andreopoulos W."/>
            <person name="He G."/>
            <person name="Johnson J."/>
            <person name="Barry K.W."/>
            <person name="Grigoriev I.V."/>
            <person name="Nagy L."/>
            <person name="Hibbett D."/>
            <person name="Henrissat B."/>
            <person name="Matheny P.B."/>
            <person name="Labbe J."/>
            <person name="Martin F."/>
        </authorList>
    </citation>
    <scope>NUCLEOTIDE SEQUENCE</scope>
    <source>
        <strain evidence="1">HHB10654</strain>
    </source>
</reference>
<protein>
    <submittedName>
        <fullName evidence="1">Uncharacterized protein</fullName>
    </submittedName>
</protein>
<dbReference type="EMBL" id="MU277200">
    <property type="protein sequence ID" value="KAI0064002.1"/>
    <property type="molecule type" value="Genomic_DNA"/>
</dbReference>
<reference evidence="1" key="2">
    <citation type="journal article" date="2022" name="New Phytol.">
        <title>Evolutionary transition to the ectomycorrhizal habit in the genomes of a hyperdiverse lineage of mushroom-forming fungi.</title>
        <authorList>
            <person name="Looney B."/>
            <person name="Miyauchi S."/>
            <person name="Morin E."/>
            <person name="Drula E."/>
            <person name="Courty P.E."/>
            <person name="Kohler A."/>
            <person name="Kuo A."/>
            <person name="LaButti K."/>
            <person name="Pangilinan J."/>
            <person name="Lipzen A."/>
            <person name="Riley R."/>
            <person name="Andreopoulos W."/>
            <person name="He G."/>
            <person name="Johnson J."/>
            <person name="Nolan M."/>
            <person name="Tritt A."/>
            <person name="Barry K.W."/>
            <person name="Grigoriev I.V."/>
            <person name="Nagy L.G."/>
            <person name="Hibbett D."/>
            <person name="Henrissat B."/>
            <person name="Matheny P.B."/>
            <person name="Labbe J."/>
            <person name="Martin F.M."/>
        </authorList>
    </citation>
    <scope>NUCLEOTIDE SEQUENCE</scope>
    <source>
        <strain evidence="1">HHB10654</strain>
    </source>
</reference>
<sequence>MSLETTPTPLRFTPWPSILWASRRQYLRWKCSKHIEKADTIHPVTNATRKHQTSSCDWSGRDLERPRYLLYRSCAVFYPSRTCGPSPPRIYLARQWQGDDWYAVFGPLKSVMHLRVSDLAVNGLCDVLARLTPGRNPYTNDVEDHIEMLSLLQSLYLRRSELHGPINLGEFPTQQMCPIPLKNLRTRKSLGAGLKTLEVLTESFQEECMEAYFEAVECCLWDNDHTAYSAHGGAKDPEDEDADMLDESSNW</sequence>
<organism evidence="1 2">
    <name type="scientific">Artomyces pyxidatus</name>
    <dbReference type="NCBI Taxonomy" id="48021"/>
    <lineage>
        <taxon>Eukaryota</taxon>
        <taxon>Fungi</taxon>
        <taxon>Dikarya</taxon>
        <taxon>Basidiomycota</taxon>
        <taxon>Agaricomycotina</taxon>
        <taxon>Agaricomycetes</taxon>
        <taxon>Russulales</taxon>
        <taxon>Auriscalpiaceae</taxon>
        <taxon>Artomyces</taxon>
    </lineage>
</organism>
<proteinExistence type="predicted"/>
<accession>A0ACB8T6F2</accession>
<evidence type="ECO:0000313" key="1">
    <source>
        <dbReference type="EMBL" id="KAI0064002.1"/>
    </source>
</evidence>
<dbReference type="Proteomes" id="UP000814140">
    <property type="component" value="Unassembled WGS sequence"/>
</dbReference>